<dbReference type="EMBL" id="GBXM01010880">
    <property type="protein sequence ID" value="JAH97697.1"/>
    <property type="molecule type" value="Transcribed_RNA"/>
</dbReference>
<organism evidence="1">
    <name type="scientific">Anguilla anguilla</name>
    <name type="common">European freshwater eel</name>
    <name type="synonym">Muraena anguilla</name>
    <dbReference type="NCBI Taxonomy" id="7936"/>
    <lineage>
        <taxon>Eukaryota</taxon>
        <taxon>Metazoa</taxon>
        <taxon>Chordata</taxon>
        <taxon>Craniata</taxon>
        <taxon>Vertebrata</taxon>
        <taxon>Euteleostomi</taxon>
        <taxon>Actinopterygii</taxon>
        <taxon>Neopterygii</taxon>
        <taxon>Teleostei</taxon>
        <taxon>Anguilliformes</taxon>
        <taxon>Anguillidae</taxon>
        <taxon>Anguilla</taxon>
    </lineage>
</organism>
<accession>A0A0E9X4N1</accession>
<proteinExistence type="predicted"/>
<name>A0A0E9X4N1_ANGAN</name>
<sequence length="84" mass="10098">MYMKIICKKVILERKKITFRKYAFWKYRLVAACINKINQSLNMKTWIHHKYSYLHEYGTVCSGSWKLAVFLHSSCHSFLIMCNT</sequence>
<reference evidence="1" key="1">
    <citation type="submission" date="2014-11" db="EMBL/GenBank/DDBJ databases">
        <authorList>
            <person name="Amaro Gonzalez C."/>
        </authorList>
    </citation>
    <scope>NUCLEOTIDE SEQUENCE</scope>
</reference>
<protein>
    <submittedName>
        <fullName evidence="1">Uncharacterized protein</fullName>
    </submittedName>
</protein>
<evidence type="ECO:0000313" key="1">
    <source>
        <dbReference type="EMBL" id="JAH97697.1"/>
    </source>
</evidence>
<dbReference type="AlphaFoldDB" id="A0A0E9X4N1"/>
<reference evidence="1" key="2">
    <citation type="journal article" date="2015" name="Fish Shellfish Immunol.">
        <title>Early steps in the European eel (Anguilla anguilla)-Vibrio vulnificus interaction in the gills: Role of the RtxA13 toxin.</title>
        <authorList>
            <person name="Callol A."/>
            <person name="Pajuelo D."/>
            <person name="Ebbesson L."/>
            <person name="Teles M."/>
            <person name="MacKenzie S."/>
            <person name="Amaro C."/>
        </authorList>
    </citation>
    <scope>NUCLEOTIDE SEQUENCE</scope>
</reference>